<dbReference type="InterPro" id="IPR023214">
    <property type="entry name" value="HAD_sf"/>
</dbReference>
<proteinExistence type="predicted"/>
<evidence type="ECO:0000313" key="2">
    <source>
        <dbReference type="Proteomes" id="UP000058636"/>
    </source>
</evidence>
<dbReference type="Proteomes" id="UP000058636">
    <property type="component" value="Unassembled WGS sequence"/>
</dbReference>
<reference evidence="1 2" key="1">
    <citation type="journal article" date="2015" name="MBio">
        <title>Genome-Resolved Metagenomic Analysis Reveals Roles for Candidate Phyla and Other Microbial Community Members in Biogeochemical Transformations in Oil Reservoirs.</title>
        <authorList>
            <person name="Hu P."/>
            <person name="Tom L."/>
            <person name="Singh A."/>
            <person name="Thomas B.C."/>
            <person name="Baker B.J."/>
            <person name="Piceno Y.M."/>
            <person name="Andersen G.L."/>
            <person name="Banfield J.F."/>
        </authorList>
    </citation>
    <scope>NUCLEOTIDE SEQUENCE [LARGE SCALE GENOMIC DNA]</scope>
    <source>
        <strain evidence="1">46_26</strain>
    </source>
</reference>
<dbReference type="SFLD" id="SFLDG01129">
    <property type="entry name" value="C1.5:_HAD__Beta-PGM__Phosphata"/>
    <property type="match status" value="1"/>
</dbReference>
<dbReference type="EMBL" id="LGFG01000192">
    <property type="protein sequence ID" value="KUK22321.1"/>
    <property type="molecule type" value="Genomic_DNA"/>
</dbReference>
<dbReference type="Gene3D" id="1.10.150.240">
    <property type="entry name" value="Putative phosphatase, domain 2"/>
    <property type="match status" value="1"/>
</dbReference>
<comment type="caution">
    <text evidence="1">The sequence shown here is derived from an EMBL/GenBank/DDBJ whole genome shotgun (WGS) entry which is preliminary data.</text>
</comment>
<accession>A0A101EP47</accession>
<protein>
    <submittedName>
        <fullName evidence="1">Uncharacterized protein</fullName>
    </submittedName>
</protein>
<organism evidence="1 2">
    <name type="scientific">Thermotoga petrophila</name>
    <dbReference type="NCBI Taxonomy" id="93929"/>
    <lineage>
        <taxon>Bacteria</taxon>
        <taxon>Thermotogati</taxon>
        <taxon>Thermotogota</taxon>
        <taxon>Thermotogae</taxon>
        <taxon>Thermotogales</taxon>
        <taxon>Thermotogaceae</taxon>
        <taxon>Thermotoga</taxon>
    </lineage>
</organism>
<dbReference type="InterPro" id="IPR023198">
    <property type="entry name" value="PGP-like_dom2"/>
</dbReference>
<dbReference type="Pfam" id="PF13419">
    <property type="entry name" value="HAD_2"/>
    <property type="match status" value="1"/>
</dbReference>
<sequence length="209" mass="24992">MIVFDLDGTLIDVWKRYFFVFNSWWKIENLNLEKFKTLKKEFEQDSLIVSLFRSFTTQEYTAYKEYKEKKLEEQDILELDEDIVDWSLLKQLKERYIILTLRRNQQTLFEDLKKRNKDVLDNVVVLQPDGSPLVKYNWVKNNIPPDEKVFVVGDSETDLLVGNLDNVHVFLVKTGLRDPDRLIRKYNELKEKVTIVDSVNDFLCFRIKA</sequence>
<evidence type="ECO:0000313" key="1">
    <source>
        <dbReference type="EMBL" id="KUK22321.1"/>
    </source>
</evidence>
<dbReference type="SFLD" id="SFLDS00003">
    <property type="entry name" value="Haloacid_Dehalogenase"/>
    <property type="match status" value="1"/>
</dbReference>
<dbReference type="AlphaFoldDB" id="A0A101EP47"/>
<dbReference type="InterPro" id="IPR041492">
    <property type="entry name" value="HAD_2"/>
</dbReference>
<dbReference type="Gene3D" id="3.40.50.1000">
    <property type="entry name" value="HAD superfamily/HAD-like"/>
    <property type="match status" value="1"/>
</dbReference>
<dbReference type="PATRIC" id="fig|93930.3.peg.678"/>
<name>A0A101EP47_9THEM</name>
<dbReference type="SUPFAM" id="SSF56784">
    <property type="entry name" value="HAD-like"/>
    <property type="match status" value="1"/>
</dbReference>
<gene>
    <name evidence="1" type="ORF">XD57_1579</name>
</gene>
<dbReference type="RefSeq" id="WP_041843782.1">
    <property type="nucleotide sequence ID" value="NZ_DAITJQ010000003.1"/>
</dbReference>
<dbReference type="InterPro" id="IPR036412">
    <property type="entry name" value="HAD-like_sf"/>
</dbReference>